<evidence type="ECO:0000256" key="5">
    <source>
        <dbReference type="SAM" id="Phobius"/>
    </source>
</evidence>
<feature type="transmembrane region" description="Helical" evidence="5">
    <location>
        <begin position="143"/>
        <end position="162"/>
    </location>
</feature>
<feature type="transmembrane region" description="Helical" evidence="5">
    <location>
        <begin position="102"/>
        <end position="122"/>
    </location>
</feature>
<evidence type="ECO:0000256" key="3">
    <source>
        <dbReference type="ARBA" id="ARBA00022989"/>
    </source>
</evidence>
<reference evidence="7 8" key="1">
    <citation type="submission" date="2019-06" db="EMBL/GenBank/DDBJ databases">
        <title>Sequencing the genomes of 1000 actinobacteria strains.</title>
        <authorList>
            <person name="Klenk H.-P."/>
        </authorList>
    </citation>
    <scope>NUCLEOTIDE SEQUENCE [LARGE SCALE GENOMIC DNA]</scope>
    <source>
        <strain evidence="7 8">DSM 18082</strain>
    </source>
</reference>
<dbReference type="Pfam" id="PF07690">
    <property type="entry name" value="MFS_1"/>
    <property type="match status" value="1"/>
</dbReference>
<keyword evidence="4 5" id="KW-0472">Membrane</keyword>
<feature type="transmembrane region" description="Helical" evidence="5">
    <location>
        <begin position="331"/>
        <end position="354"/>
    </location>
</feature>
<keyword evidence="2 5" id="KW-0812">Transmembrane</keyword>
<dbReference type="OrthoDB" id="4229605at2"/>
<dbReference type="PANTHER" id="PTHR23542">
    <property type="match status" value="1"/>
</dbReference>
<keyword evidence="8" id="KW-1185">Reference proteome</keyword>
<sequence length="397" mass="40908">MPFAPYRRVLAVPAARTALLLGLFLRIPMFAGGVVLTLHIVQTLHRGYAEAGVVSALATICIAISGPWRGRLLDRIGLRRTVVPSIIVTALVWSVAPFVGYLPLLLLAIPAGLFVTPTFSILRQAIITAVPDAERRTALSLDSVGVELSFMLGPVLGVWAATTWSTTWVLFAAEMLTVVGAIAVWVVNPVMRSEGHDADAAHLPRREWFSGAFLAVLAAAAATTLVLSGCDVAFVAAMRGYGAVGSLGPVLAVWGLGSALGGLVYGALHRSLPVFALLAGLGIVTVPLALASGPVSLALLSFVAGLFCAPTITATVDAVSRVVDERARGEAMGWHGSAMTAGSALGAPVAGAAIDLQGYAGGFALVGLLGVLVATSGWATVRLRRRRRAAVDVAAAA</sequence>
<dbReference type="RefSeq" id="WP_141788681.1">
    <property type="nucleotide sequence ID" value="NZ_BAAAKX010000007.1"/>
</dbReference>
<evidence type="ECO:0000256" key="4">
    <source>
        <dbReference type="ARBA" id="ARBA00023136"/>
    </source>
</evidence>
<feature type="transmembrane region" description="Helical" evidence="5">
    <location>
        <begin position="208"/>
        <end position="237"/>
    </location>
</feature>
<feature type="transmembrane region" description="Helical" evidence="5">
    <location>
        <begin position="47"/>
        <end position="65"/>
    </location>
</feature>
<comment type="caution">
    <text evidence="7">The sequence shown here is derived from an EMBL/GenBank/DDBJ whole genome shotgun (WGS) entry which is preliminary data.</text>
</comment>
<dbReference type="PROSITE" id="PS50850">
    <property type="entry name" value="MFS"/>
    <property type="match status" value="1"/>
</dbReference>
<dbReference type="SUPFAM" id="SSF103473">
    <property type="entry name" value="MFS general substrate transporter"/>
    <property type="match status" value="1"/>
</dbReference>
<dbReference type="InterPro" id="IPR036259">
    <property type="entry name" value="MFS_trans_sf"/>
</dbReference>
<accession>A0A542ZKF2</accession>
<protein>
    <submittedName>
        <fullName evidence="7">Putative MFS family arabinose efflux permease</fullName>
    </submittedName>
</protein>
<evidence type="ECO:0000313" key="8">
    <source>
        <dbReference type="Proteomes" id="UP000319514"/>
    </source>
</evidence>
<dbReference type="PANTHER" id="PTHR23542:SF1">
    <property type="entry name" value="MAJOR FACILITATOR SUPERFAMILY (MFS) PROFILE DOMAIN-CONTAINING PROTEIN"/>
    <property type="match status" value="1"/>
</dbReference>
<evidence type="ECO:0000259" key="6">
    <source>
        <dbReference type="PROSITE" id="PS50850"/>
    </source>
</evidence>
<feature type="transmembrane region" description="Helical" evidence="5">
    <location>
        <begin position="360"/>
        <end position="381"/>
    </location>
</feature>
<dbReference type="EMBL" id="VFOQ01000001">
    <property type="protein sequence ID" value="TQL60831.1"/>
    <property type="molecule type" value="Genomic_DNA"/>
</dbReference>
<feature type="transmembrane region" description="Helical" evidence="5">
    <location>
        <begin position="297"/>
        <end position="319"/>
    </location>
</feature>
<keyword evidence="3 5" id="KW-1133">Transmembrane helix</keyword>
<feature type="transmembrane region" description="Helical" evidence="5">
    <location>
        <begin position="243"/>
        <end position="265"/>
    </location>
</feature>
<proteinExistence type="predicted"/>
<dbReference type="GO" id="GO:0005886">
    <property type="term" value="C:plasma membrane"/>
    <property type="evidence" value="ECO:0007669"/>
    <property type="project" value="UniProtKB-SubCell"/>
</dbReference>
<dbReference type="Gene3D" id="1.20.1250.20">
    <property type="entry name" value="MFS general substrate transporter like domains"/>
    <property type="match status" value="2"/>
</dbReference>
<dbReference type="InterPro" id="IPR011701">
    <property type="entry name" value="MFS"/>
</dbReference>
<organism evidence="7 8">
    <name type="scientific">Oryzihumus leptocrescens</name>
    <dbReference type="NCBI Taxonomy" id="297536"/>
    <lineage>
        <taxon>Bacteria</taxon>
        <taxon>Bacillati</taxon>
        <taxon>Actinomycetota</taxon>
        <taxon>Actinomycetes</taxon>
        <taxon>Micrococcales</taxon>
        <taxon>Intrasporangiaceae</taxon>
        <taxon>Oryzihumus</taxon>
    </lineage>
</organism>
<comment type="subcellular location">
    <subcellularLocation>
        <location evidence="1">Cell membrane</location>
        <topology evidence="1">Multi-pass membrane protein</topology>
    </subcellularLocation>
</comment>
<feature type="transmembrane region" description="Helical" evidence="5">
    <location>
        <begin position="168"/>
        <end position="187"/>
    </location>
</feature>
<dbReference type="AlphaFoldDB" id="A0A542ZKF2"/>
<evidence type="ECO:0000313" key="7">
    <source>
        <dbReference type="EMBL" id="TQL60831.1"/>
    </source>
</evidence>
<gene>
    <name evidence="7" type="ORF">FB474_2231</name>
</gene>
<evidence type="ECO:0000256" key="1">
    <source>
        <dbReference type="ARBA" id="ARBA00004651"/>
    </source>
</evidence>
<dbReference type="InterPro" id="IPR020846">
    <property type="entry name" value="MFS_dom"/>
</dbReference>
<feature type="domain" description="Major facilitator superfamily (MFS) profile" evidence="6">
    <location>
        <begin position="169"/>
        <end position="397"/>
    </location>
</feature>
<feature type="transmembrane region" description="Helical" evidence="5">
    <location>
        <begin position="77"/>
        <end position="96"/>
    </location>
</feature>
<name>A0A542ZKF2_9MICO</name>
<feature type="transmembrane region" description="Helical" evidence="5">
    <location>
        <begin position="272"/>
        <end position="291"/>
    </location>
</feature>
<feature type="transmembrane region" description="Helical" evidence="5">
    <location>
        <begin position="20"/>
        <end position="41"/>
    </location>
</feature>
<dbReference type="GO" id="GO:0022857">
    <property type="term" value="F:transmembrane transporter activity"/>
    <property type="evidence" value="ECO:0007669"/>
    <property type="project" value="InterPro"/>
</dbReference>
<evidence type="ECO:0000256" key="2">
    <source>
        <dbReference type="ARBA" id="ARBA00022692"/>
    </source>
</evidence>
<dbReference type="Proteomes" id="UP000319514">
    <property type="component" value="Unassembled WGS sequence"/>
</dbReference>